<keyword evidence="3" id="KW-1185">Reference proteome</keyword>
<evidence type="ECO:0000313" key="3">
    <source>
        <dbReference type="Proteomes" id="UP000265520"/>
    </source>
</evidence>
<dbReference type="Proteomes" id="UP000265520">
    <property type="component" value="Unassembled WGS sequence"/>
</dbReference>
<dbReference type="PANTHER" id="PTHR33116">
    <property type="entry name" value="REVERSE TRANSCRIPTASE ZINC-BINDING DOMAIN-CONTAINING PROTEIN-RELATED-RELATED"/>
    <property type="match status" value="1"/>
</dbReference>
<dbReference type="AlphaFoldDB" id="A0A392MRW3"/>
<sequence length="317" mass="36300">MKCKTRGRVGEVALKIDISKAYDRVNWSYVKSMMRKMSYHEKWVHWMGMCMESVQYHVQVNGEDVGLQPPGRGLRQGDPLSPYLFIICAEGLSILLKRLESRGEIHGAKVCRGAPLLTHLLFADDCFLFCRAKEREATILMDALKKYEEASGQAINMQKSEIFFSKNTSGEMKEKMQSIFQVTESMGSGKYLGLPSMVGRKKKAIFNYIRDIIWKRIQNWSGKHLSKAGREVLIKSVAQSIPTYCMSSFLLPSTLGEEIQRMLNSFWWGSNRSNGRGINWLNWDKLTMRKEHGGIGFLKFLARSGQKFYAVVRSSEH</sequence>
<dbReference type="Pfam" id="PF00078">
    <property type="entry name" value="RVT_1"/>
    <property type="match status" value="1"/>
</dbReference>
<feature type="non-terminal residue" evidence="2">
    <location>
        <position position="317"/>
    </location>
</feature>
<evidence type="ECO:0000259" key="1">
    <source>
        <dbReference type="PROSITE" id="PS50878"/>
    </source>
</evidence>
<dbReference type="PANTHER" id="PTHR33116:SF86">
    <property type="entry name" value="REVERSE TRANSCRIPTASE DOMAIN-CONTAINING PROTEIN"/>
    <property type="match status" value="1"/>
</dbReference>
<gene>
    <name evidence="2" type="ORF">A2U01_0010294</name>
</gene>
<keyword evidence="2" id="KW-0695">RNA-directed DNA polymerase</keyword>
<comment type="caution">
    <text evidence="2">The sequence shown here is derived from an EMBL/GenBank/DDBJ whole genome shotgun (WGS) entry which is preliminary data.</text>
</comment>
<protein>
    <submittedName>
        <fullName evidence="2">RNA-directed DNA polymerase (Reverse transcriptase)</fullName>
    </submittedName>
</protein>
<name>A0A392MRW3_9FABA</name>
<dbReference type="InterPro" id="IPR043502">
    <property type="entry name" value="DNA/RNA_pol_sf"/>
</dbReference>
<organism evidence="2 3">
    <name type="scientific">Trifolium medium</name>
    <dbReference type="NCBI Taxonomy" id="97028"/>
    <lineage>
        <taxon>Eukaryota</taxon>
        <taxon>Viridiplantae</taxon>
        <taxon>Streptophyta</taxon>
        <taxon>Embryophyta</taxon>
        <taxon>Tracheophyta</taxon>
        <taxon>Spermatophyta</taxon>
        <taxon>Magnoliopsida</taxon>
        <taxon>eudicotyledons</taxon>
        <taxon>Gunneridae</taxon>
        <taxon>Pentapetalae</taxon>
        <taxon>rosids</taxon>
        <taxon>fabids</taxon>
        <taxon>Fabales</taxon>
        <taxon>Fabaceae</taxon>
        <taxon>Papilionoideae</taxon>
        <taxon>50 kb inversion clade</taxon>
        <taxon>NPAAA clade</taxon>
        <taxon>Hologalegina</taxon>
        <taxon>IRL clade</taxon>
        <taxon>Trifolieae</taxon>
        <taxon>Trifolium</taxon>
    </lineage>
</organism>
<dbReference type="CDD" id="cd01650">
    <property type="entry name" value="RT_nLTR_like"/>
    <property type="match status" value="1"/>
</dbReference>
<dbReference type="InterPro" id="IPR000477">
    <property type="entry name" value="RT_dom"/>
</dbReference>
<dbReference type="EMBL" id="LXQA010016085">
    <property type="protein sequence ID" value="MCH89398.1"/>
    <property type="molecule type" value="Genomic_DNA"/>
</dbReference>
<keyword evidence="2" id="KW-0808">Transferase</keyword>
<dbReference type="PROSITE" id="PS50878">
    <property type="entry name" value="RT_POL"/>
    <property type="match status" value="1"/>
</dbReference>
<keyword evidence="2" id="KW-0548">Nucleotidyltransferase</keyword>
<dbReference type="GO" id="GO:0003964">
    <property type="term" value="F:RNA-directed DNA polymerase activity"/>
    <property type="evidence" value="ECO:0007669"/>
    <property type="project" value="UniProtKB-KW"/>
</dbReference>
<reference evidence="2 3" key="1">
    <citation type="journal article" date="2018" name="Front. Plant Sci.">
        <title>Red Clover (Trifolium pratense) and Zigzag Clover (T. medium) - A Picture of Genomic Similarities and Differences.</title>
        <authorList>
            <person name="Dluhosova J."/>
            <person name="Istvanek J."/>
            <person name="Nedelnik J."/>
            <person name="Repkova J."/>
        </authorList>
    </citation>
    <scope>NUCLEOTIDE SEQUENCE [LARGE SCALE GENOMIC DNA]</scope>
    <source>
        <strain evidence="3">cv. 10/8</strain>
        <tissue evidence="2">Leaf</tissue>
    </source>
</reference>
<evidence type="ECO:0000313" key="2">
    <source>
        <dbReference type="EMBL" id="MCH89398.1"/>
    </source>
</evidence>
<dbReference type="SUPFAM" id="SSF56672">
    <property type="entry name" value="DNA/RNA polymerases"/>
    <property type="match status" value="1"/>
</dbReference>
<proteinExistence type="predicted"/>
<feature type="domain" description="Reverse transcriptase" evidence="1">
    <location>
        <begin position="1"/>
        <end position="225"/>
    </location>
</feature>
<accession>A0A392MRW3</accession>